<accession>A0AAP2DGP8</accession>
<dbReference type="AlphaFoldDB" id="A0AAP2DGP8"/>
<dbReference type="InterPro" id="IPR007055">
    <property type="entry name" value="BON_dom"/>
</dbReference>
<reference evidence="3 4" key="1">
    <citation type="submission" date="2021-05" db="EMBL/GenBank/DDBJ databases">
        <title>A Polyphasic approach of four new species of the genus Ohtaekwangia: Ohtaekwangia histidinii sp. nov., Ohtaekwangia cretensis sp. nov., Ohtaekwangia indiensis sp. nov., Ohtaekwangia reichenbachii sp. nov. from diverse environment.</title>
        <authorList>
            <person name="Octaviana S."/>
        </authorList>
    </citation>
    <scope>NUCLEOTIDE SEQUENCE [LARGE SCALE GENOMIC DNA]</scope>
    <source>
        <strain evidence="3 4">PWU4</strain>
    </source>
</reference>
<dbReference type="PANTHER" id="PTHR34606">
    <property type="entry name" value="BON DOMAIN-CONTAINING PROTEIN"/>
    <property type="match status" value="1"/>
</dbReference>
<feature type="domain" description="BON" evidence="2">
    <location>
        <begin position="141"/>
        <end position="209"/>
    </location>
</feature>
<dbReference type="Proteomes" id="UP001319200">
    <property type="component" value="Unassembled WGS sequence"/>
</dbReference>
<keyword evidence="4" id="KW-1185">Reference proteome</keyword>
<feature type="compositionally biased region" description="Basic and acidic residues" evidence="1">
    <location>
        <begin position="17"/>
        <end position="92"/>
    </location>
</feature>
<gene>
    <name evidence="3" type="ORF">KK083_03235</name>
</gene>
<protein>
    <submittedName>
        <fullName evidence="3">BON domain-containing protein</fullName>
    </submittedName>
</protein>
<dbReference type="InterPro" id="IPR051686">
    <property type="entry name" value="Lipoprotein_DolP"/>
</dbReference>
<dbReference type="InterPro" id="IPR014004">
    <property type="entry name" value="Transpt-assoc_nodulatn_dom_bac"/>
</dbReference>
<evidence type="ECO:0000259" key="2">
    <source>
        <dbReference type="PROSITE" id="PS50914"/>
    </source>
</evidence>
<name>A0AAP2DGP8_9BACT</name>
<evidence type="ECO:0000313" key="3">
    <source>
        <dbReference type="EMBL" id="MBT1695876.1"/>
    </source>
</evidence>
<feature type="region of interest" description="Disordered" evidence="1">
    <location>
        <begin position="1"/>
        <end position="94"/>
    </location>
</feature>
<dbReference type="SMART" id="SM00749">
    <property type="entry name" value="BON"/>
    <property type="match status" value="1"/>
</dbReference>
<dbReference type="RefSeq" id="WP_254160645.1">
    <property type="nucleotide sequence ID" value="NZ_JAHESF010000002.1"/>
</dbReference>
<dbReference type="EMBL" id="JAHESF010000002">
    <property type="protein sequence ID" value="MBT1695876.1"/>
    <property type="molecule type" value="Genomic_DNA"/>
</dbReference>
<evidence type="ECO:0000313" key="4">
    <source>
        <dbReference type="Proteomes" id="UP001319200"/>
    </source>
</evidence>
<organism evidence="3 4">
    <name type="scientific">Chryseosolibacter histidini</name>
    <dbReference type="NCBI Taxonomy" id="2782349"/>
    <lineage>
        <taxon>Bacteria</taxon>
        <taxon>Pseudomonadati</taxon>
        <taxon>Bacteroidota</taxon>
        <taxon>Cytophagia</taxon>
        <taxon>Cytophagales</taxon>
        <taxon>Chryseotaleaceae</taxon>
        <taxon>Chryseosolibacter</taxon>
    </lineage>
</organism>
<sequence length="229" mass="26930">MRRYNQQIEDAYASSKRQGDLMRAREIERSSGQDRRNRYRDDRYEFPARHRPFDRDDRGETERTDRYGYERSAMRNSDMVRRGQSGERRDNYPDTYRSAEAGYVSVFVGDDLGRRNEMPGIMRRAEQGLHRGKGPRNYKRSDDRIREDVMDRLTDDAFVDASDIEVTVQGSEVTLAGTVIDRAEKRRVEDVIESISGVTNVENRLKIRSRWERSDQQRSETEIRATSTT</sequence>
<dbReference type="Pfam" id="PF04972">
    <property type="entry name" value="BON"/>
    <property type="match status" value="1"/>
</dbReference>
<comment type="caution">
    <text evidence="3">The sequence shown here is derived from an EMBL/GenBank/DDBJ whole genome shotgun (WGS) entry which is preliminary data.</text>
</comment>
<dbReference type="Gene3D" id="3.30.1340.30">
    <property type="match status" value="1"/>
</dbReference>
<dbReference type="PANTHER" id="PTHR34606:SF15">
    <property type="entry name" value="BON DOMAIN-CONTAINING PROTEIN"/>
    <property type="match status" value="1"/>
</dbReference>
<evidence type="ECO:0000256" key="1">
    <source>
        <dbReference type="SAM" id="MobiDB-lite"/>
    </source>
</evidence>
<dbReference type="PROSITE" id="PS50914">
    <property type="entry name" value="BON"/>
    <property type="match status" value="1"/>
</dbReference>
<proteinExistence type="predicted"/>